<dbReference type="EMBL" id="JAGTXO010000015">
    <property type="protein sequence ID" value="KAG8463538.1"/>
    <property type="molecule type" value="Genomic_DNA"/>
</dbReference>
<dbReference type="Proteomes" id="UP000751190">
    <property type="component" value="Unassembled WGS sequence"/>
</dbReference>
<dbReference type="AlphaFoldDB" id="A0A8J6CDH3"/>
<keyword evidence="2" id="KW-1185">Reference proteome</keyword>
<sequence length="441" mass="46342">MTSLRDALTAAIPSRALLEPSASRADVRAALEGEPLVACASAARAAAELLRAAPPAAVADLLAQLDRESSALLVAARGRPLDKVHRELGALIFSSRTLVLAELAPRMRLLGAAVAEQCAAVVVKLAPLALPSQLREADGLLHACVRVLDQAADGALALARCLRALLDDELRGSTESPCVARAIHLFFDDSKDAGKVDKPQAVAPSAPWLAGASALVSLLFEQLVVAAQPQGALLATGGALVAACRRLARASHTSDAARLLVEGWFERALRLPLASPAHKAIASALARLALDASPTLAASIVRALCTSAAESIAASARGPRARPGELEQAVDAAALLFGVMRYVRTRSLLATLKHAIERVVLGAVENAKPEATRRATELSVALMRALQAEVFARARGYERPSLARWYLMLAARIEEELDELSWEAARRVGTAPGPDAVRSRL</sequence>
<evidence type="ECO:0000313" key="2">
    <source>
        <dbReference type="Proteomes" id="UP000751190"/>
    </source>
</evidence>
<organism evidence="1 2">
    <name type="scientific">Diacronema lutheri</name>
    <name type="common">Unicellular marine alga</name>
    <name type="synonym">Monochrysis lutheri</name>
    <dbReference type="NCBI Taxonomy" id="2081491"/>
    <lineage>
        <taxon>Eukaryota</taxon>
        <taxon>Haptista</taxon>
        <taxon>Haptophyta</taxon>
        <taxon>Pavlovophyceae</taxon>
        <taxon>Pavlovales</taxon>
        <taxon>Pavlovaceae</taxon>
        <taxon>Diacronema</taxon>
    </lineage>
</organism>
<evidence type="ECO:0000313" key="1">
    <source>
        <dbReference type="EMBL" id="KAG8463538.1"/>
    </source>
</evidence>
<gene>
    <name evidence="1" type="ORF">KFE25_003811</name>
</gene>
<reference evidence="1" key="1">
    <citation type="submission" date="2021-05" db="EMBL/GenBank/DDBJ databases">
        <title>The genome of the haptophyte Pavlova lutheri (Diacronema luteri, Pavlovales) - a model for lipid biosynthesis in eukaryotic algae.</title>
        <authorList>
            <person name="Hulatt C.J."/>
            <person name="Posewitz M.C."/>
        </authorList>
    </citation>
    <scope>NUCLEOTIDE SEQUENCE</scope>
    <source>
        <strain evidence="1">NIVA-4/92</strain>
    </source>
</reference>
<name>A0A8J6CDH3_DIALT</name>
<protein>
    <submittedName>
        <fullName evidence="1">Uncharacterized protein</fullName>
    </submittedName>
</protein>
<accession>A0A8J6CDH3</accession>
<proteinExistence type="predicted"/>
<comment type="caution">
    <text evidence="1">The sequence shown here is derived from an EMBL/GenBank/DDBJ whole genome shotgun (WGS) entry which is preliminary data.</text>
</comment>